<keyword evidence="4" id="KW-1133">Transmembrane helix</keyword>
<dbReference type="Proteomes" id="UP000612585">
    <property type="component" value="Unassembled WGS sequence"/>
</dbReference>
<dbReference type="GO" id="GO:0009252">
    <property type="term" value="P:peptidoglycan biosynthetic process"/>
    <property type="evidence" value="ECO:0007669"/>
    <property type="project" value="TreeGrafter"/>
</dbReference>
<dbReference type="EMBL" id="BOPG01000051">
    <property type="protein sequence ID" value="GIJ60317.1"/>
    <property type="molecule type" value="Genomic_DNA"/>
</dbReference>
<dbReference type="AlphaFoldDB" id="A0A8J3ZAQ6"/>
<proteinExistence type="predicted"/>
<dbReference type="GO" id="GO:0008658">
    <property type="term" value="F:penicillin binding"/>
    <property type="evidence" value="ECO:0007669"/>
    <property type="project" value="InterPro"/>
</dbReference>
<dbReference type="Gene3D" id="3.40.710.10">
    <property type="entry name" value="DD-peptidase/beta-lactamase superfamily"/>
    <property type="match status" value="1"/>
</dbReference>
<feature type="domain" description="Penicillin-binding protein transpeptidase" evidence="5">
    <location>
        <begin position="201"/>
        <end position="486"/>
    </location>
</feature>
<dbReference type="PANTHER" id="PTHR32282">
    <property type="entry name" value="BINDING PROTEIN TRANSPEPTIDASE, PUTATIVE-RELATED"/>
    <property type="match status" value="1"/>
</dbReference>
<feature type="region of interest" description="Disordered" evidence="3">
    <location>
        <begin position="547"/>
        <end position="570"/>
    </location>
</feature>
<gene>
    <name evidence="6" type="ORF">Vau01_078330</name>
</gene>
<dbReference type="Pfam" id="PF00905">
    <property type="entry name" value="Transpeptidase"/>
    <property type="match status" value="1"/>
</dbReference>
<dbReference type="InterPro" id="IPR012338">
    <property type="entry name" value="Beta-lactam/transpept-like"/>
</dbReference>
<feature type="transmembrane region" description="Helical" evidence="4">
    <location>
        <begin position="56"/>
        <end position="75"/>
    </location>
</feature>
<keyword evidence="2" id="KW-0808">Transferase</keyword>
<dbReference type="GO" id="GO:0030288">
    <property type="term" value="C:outer membrane-bounded periplasmic space"/>
    <property type="evidence" value="ECO:0007669"/>
    <property type="project" value="TreeGrafter"/>
</dbReference>
<name>A0A8J3ZAQ6_9ACTN</name>
<keyword evidence="1" id="KW-0328">Glycosyltransferase</keyword>
<protein>
    <recommendedName>
        <fullName evidence="5">Penicillin-binding protein transpeptidase domain-containing protein</fullName>
    </recommendedName>
</protein>
<evidence type="ECO:0000256" key="3">
    <source>
        <dbReference type="SAM" id="MobiDB-lite"/>
    </source>
</evidence>
<accession>A0A8J3ZAQ6</accession>
<keyword evidence="4" id="KW-0472">Membrane</keyword>
<dbReference type="GO" id="GO:0008955">
    <property type="term" value="F:peptidoglycan glycosyltransferase activity"/>
    <property type="evidence" value="ECO:0007669"/>
    <property type="project" value="TreeGrafter"/>
</dbReference>
<comment type="caution">
    <text evidence="6">The sequence shown here is derived from an EMBL/GenBank/DDBJ whole genome shotgun (WGS) entry which is preliminary data.</text>
</comment>
<reference evidence="6" key="1">
    <citation type="submission" date="2021-01" db="EMBL/GenBank/DDBJ databases">
        <title>Whole genome shotgun sequence of Virgisporangium aurantiacum NBRC 16421.</title>
        <authorList>
            <person name="Komaki H."/>
            <person name="Tamura T."/>
        </authorList>
    </citation>
    <scope>NUCLEOTIDE SEQUENCE</scope>
    <source>
        <strain evidence="6">NBRC 16421</strain>
    </source>
</reference>
<keyword evidence="4" id="KW-0812">Transmembrane</keyword>
<dbReference type="PANTHER" id="PTHR32282:SF34">
    <property type="entry name" value="PENICILLIN-BINDING PROTEIN 1A"/>
    <property type="match status" value="1"/>
</dbReference>
<dbReference type="InterPro" id="IPR050396">
    <property type="entry name" value="Glycosyltr_51/Transpeptidase"/>
</dbReference>
<evidence type="ECO:0000256" key="4">
    <source>
        <dbReference type="SAM" id="Phobius"/>
    </source>
</evidence>
<dbReference type="SUPFAM" id="SSF56601">
    <property type="entry name" value="beta-lactamase/transpeptidase-like"/>
    <property type="match status" value="1"/>
</dbReference>
<evidence type="ECO:0000313" key="6">
    <source>
        <dbReference type="EMBL" id="GIJ60317.1"/>
    </source>
</evidence>
<evidence type="ECO:0000256" key="1">
    <source>
        <dbReference type="ARBA" id="ARBA00022676"/>
    </source>
</evidence>
<evidence type="ECO:0000256" key="2">
    <source>
        <dbReference type="ARBA" id="ARBA00022679"/>
    </source>
</evidence>
<evidence type="ECO:0000313" key="7">
    <source>
        <dbReference type="Proteomes" id="UP000612585"/>
    </source>
</evidence>
<evidence type="ECO:0000259" key="5">
    <source>
        <dbReference type="Pfam" id="PF00905"/>
    </source>
</evidence>
<dbReference type="InterPro" id="IPR001460">
    <property type="entry name" value="PCN-bd_Tpept"/>
</dbReference>
<sequence>MNGDDERSRGAAYRPASVSADTDDGSPGGASLAGLGARAGRGPRPAQSDRVRQQSWIFAGIAILTVVAGVSLVYGKHVLGGPESRKTLPVGQPIKIYYSDGSTEMAQAGADNRTLVPFDKPTGHVLHNVMDELSKLRETDRNIARATAPGPGESRAQAIMSSGLKIITTIDKPTQDAAELYADVGKPDSPLYGVARNVQAALVAVEPNTGRVIAYYGGPTGAGIDYAGAPADPVLDDGKMKLAGYHPPAASFMIYTLGAGLSEGVSVNSYWNGTSPRQFPSRTGGNALRNATAEGVCPSSCPLWQVTVDSLNIPHFALTLRLRNQAASVLDFARAAGIRYMRDDNGQVHDLNSAKATELASTGTNSGNTAFSTEIGFGQYGVTVLDHANGVASLAAGGNAARVHFIREAWRGSRKVYDESVKLTPIPGYSPQMAADEAWTLQKVADRYGWNPPGRKVAAKTGTWELSRPDSRGANAHSWTVGYAAAARGDQDPARNWNGLAVAVWVGNKADELPIKLKDGKSMQGSSGAGQIFGAFMKASTEGKPVGVFPEPRFVGDEDAGDAGQQVRGN</sequence>
<organism evidence="6 7">
    <name type="scientific">Virgisporangium aurantiacum</name>
    <dbReference type="NCBI Taxonomy" id="175570"/>
    <lineage>
        <taxon>Bacteria</taxon>
        <taxon>Bacillati</taxon>
        <taxon>Actinomycetota</taxon>
        <taxon>Actinomycetes</taxon>
        <taxon>Micromonosporales</taxon>
        <taxon>Micromonosporaceae</taxon>
        <taxon>Virgisporangium</taxon>
    </lineage>
</organism>
<keyword evidence="7" id="KW-1185">Reference proteome</keyword>
<feature type="compositionally biased region" description="Low complexity" evidence="3">
    <location>
        <begin position="29"/>
        <end position="46"/>
    </location>
</feature>
<feature type="region of interest" description="Disordered" evidence="3">
    <location>
        <begin position="1"/>
        <end position="48"/>
    </location>
</feature>